<dbReference type="AlphaFoldDB" id="A0A8S1QSR8"/>
<sequence length="48" mass="5906">MIFLQQEEVQGVYQIVKQQPNKGKRLLQQILLFLFLMDKHEEYNKQNR</sequence>
<gene>
    <name evidence="1" type="ORF">PSON_ATCC_30995.1.T1180026</name>
</gene>
<protein>
    <submittedName>
        <fullName evidence="1">Uncharacterized protein</fullName>
    </submittedName>
</protein>
<comment type="caution">
    <text evidence="1">The sequence shown here is derived from an EMBL/GenBank/DDBJ whole genome shotgun (WGS) entry which is preliminary data.</text>
</comment>
<evidence type="ECO:0000313" key="2">
    <source>
        <dbReference type="Proteomes" id="UP000692954"/>
    </source>
</evidence>
<organism evidence="1 2">
    <name type="scientific">Paramecium sonneborni</name>
    <dbReference type="NCBI Taxonomy" id="65129"/>
    <lineage>
        <taxon>Eukaryota</taxon>
        <taxon>Sar</taxon>
        <taxon>Alveolata</taxon>
        <taxon>Ciliophora</taxon>
        <taxon>Intramacronucleata</taxon>
        <taxon>Oligohymenophorea</taxon>
        <taxon>Peniculida</taxon>
        <taxon>Parameciidae</taxon>
        <taxon>Paramecium</taxon>
    </lineage>
</organism>
<dbReference type="EMBL" id="CAJJDN010000118">
    <property type="protein sequence ID" value="CAD8118603.1"/>
    <property type="molecule type" value="Genomic_DNA"/>
</dbReference>
<name>A0A8S1QSR8_9CILI</name>
<dbReference type="Proteomes" id="UP000692954">
    <property type="component" value="Unassembled WGS sequence"/>
</dbReference>
<evidence type="ECO:0000313" key="1">
    <source>
        <dbReference type="EMBL" id="CAD8118603.1"/>
    </source>
</evidence>
<keyword evidence="2" id="KW-1185">Reference proteome</keyword>
<reference evidence="1" key="1">
    <citation type="submission" date="2021-01" db="EMBL/GenBank/DDBJ databases">
        <authorList>
            <consortium name="Genoscope - CEA"/>
            <person name="William W."/>
        </authorList>
    </citation>
    <scope>NUCLEOTIDE SEQUENCE</scope>
</reference>
<proteinExistence type="predicted"/>
<accession>A0A8S1QSR8</accession>